<sequence length="261" mass="29785">MSGESSAQGYLRGAQTGGQGAQTVGLPNWYSTKADLQKVYEESWTINTAIVLASRSFSWNSENRLALNNNRCLNSINHIIIFKDIIDILNAREDCPKVEAFAQEPLYNDLDKAFLAFLNITIIGIESQGLLTSQFNSDVGPQAKEKITPQTLYYSPLMWFAEPFAVDEPEMYIGGMGEERIEEFKWSDAYMRGKGWDPMNLSDETQKRKDEDAHISDRLRKFKDARKEELLLGRQHSFASYFGINSQCCYSTVDVYVFYKE</sequence>
<dbReference type="AlphaFoldDB" id="A0A9P4NGR0"/>
<proteinExistence type="predicted"/>
<keyword evidence="3" id="KW-1185">Reference proteome</keyword>
<reference evidence="2" key="1">
    <citation type="journal article" date="2020" name="Stud. Mycol.">
        <title>101 Dothideomycetes genomes: a test case for predicting lifestyles and emergence of pathogens.</title>
        <authorList>
            <person name="Haridas S."/>
            <person name="Albert R."/>
            <person name="Binder M."/>
            <person name="Bloem J."/>
            <person name="Labutti K."/>
            <person name="Salamov A."/>
            <person name="Andreopoulos B."/>
            <person name="Baker S."/>
            <person name="Barry K."/>
            <person name="Bills G."/>
            <person name="Bluhm B."/>
            <person name="Cannon C."/>
            <person name="Castanera R."/>
            <person name="Culley D."/>
            <person name="Daum C."/>
            <person name="Ezra D."/>
            <person name="Gonzalez J."/>
            <person name="Henrissat B."/>
            <person name="Kuo A."/>
            <person name="Liang C."/>
            <person name="Lipzen A."/>
            <person name="Lutzoni F."/>
            <person name="Magnuson J."/>
            <person name="Mondo S."/>
            <person name="Nolan M."/>
            <person name="Ohm R."/>
            <person name="Pangilinan J."/>
            <person name="Park H.-J."/>
            <person name="Ramirez L."/>
            <person name="Alfaro M."/>
            <person name="Sun H."/>
            <person name="Tritt A."/>
            <person name="Yoshinaga Y."/>
            <person name="Zwiers L.-H."/>
            <person name="Turgeon B."/>
            <person name="Goodwin S."/>
            <person name="Spatafora J."/>
            <person name="Crous P."/>
            <person name="Grigoriev I."/>
        </authorList>
    </citation>
    <scope>NUCLEOTIDE SEQUENCE</scope>
    <source>
        <strain evidence="2">CBS 130266</strain>
    </source>
</reference>
<evidence type="ECO:0000313" key="2">
    <source>
        <dbReference type="EMBL" id="KAF2421068.1"/>
    </source>
</evidence>
<organism evidence="2 3">
    <name type="scientific">Tothia fuscella</name>
    <dbReference type="NCBI Taxonomy" id="1048955"/>
    <lineage>
        <taxon>Eukaryota</taxon>
        <taxon>Fungi</taxon>
        <taxon>Dikarya</taxon>
        <taxon>Ascomycota</taxon>
        <taxon>Pezizomycotina</taxon>
        <taxon>Dothideomycetes</taxon>
        <taxon>Pleosporomycetidae</taxon>
        <taxon>Venturiales</taxon>
        <taxon>Cylindrosympodiaceae</taxon>
        <taxon>Tothia</taxon>
    </lineage>
</organism>
<dbReference type="Pfam" id="PF07985">
    <property type="entry name" value="SRR1"/>
    <property type="match status" value="1"/>
</dbReference>
<dbReference type="InterPro" id="IPR012942">
    <property type="entry name" value="SRR1-like"/>
</dbReference>
<dbReference type="EMBL" id="MU007103">
    <property type="protein sequence ID" value="KAF2421068.1"/>
    <property type="molecule type" value="Genomic_DNA"/>
</dbReference>
<evidence type="ECO:0000313" key="3">
    <source>
        <dbReference type="Proteomes" id="UP000800235"/>
    </source>
</evidence>
<evidence type="ECO:0000259" key="1">
    <source>
        <dbReference type="Pfam" id="PF07985"/>
    </source>
</evidence>
<dbReference type="Proteomes" id="UP000800235">
    <property type="component" value="Unassembled WGS sequence"/>
</dbReference>
<gene>
    <name evidence="2" type="ORF">EJ08DRAFT_702230</name>
</gene>
<protein>
    <recommendedName>
        <fullName evidence="1">SRR1-like domain-containing protein</fullName>
    </recommendedName>
</protein>
<comment type="caution">
    <text evidence="2">The sequence shown here is derived from an EMBL/GenBank/DDBJ whole genome shotgun (WGS) entry which is preliminary data.</text>
</comment>
<name>A0A9P4NGR0_9PEZI</name>
<feature type="domain" description="SRR1-like" evidence="1">
    <location>
        <begin position="81"/>
        <end position="157"/>
    </location>
</feature>
<accession>A0A9P4NGR0</accession>
<dbReference type="OrthoDB" id="5318346at2759"/>